<dbReference type="EC" id="2.1.1.-" evidence="2"/>
<protein>
    <submittedName>
        <fullName evidence="2">Putative methyltransferase YcgJ</fullName>
        <ecNumber evidence="2">2.1.1.-</ecNumber>
    </submittedName>
</protein>
<dbReference type="GO" id="GO:0032259">
    <property type="term" value="P:methylation"/>
    <property type="evidence" value="ECO:0007669"/>
    <property type="project" value="UniProtKB-KW"/>
</dbReference>
<accession>A0A1J5S5P3</accession>
<evidence type="ECO:0000313" key="2">
    <source>
        <dbReference type="EMBL" id="OIQ95645.1"/>
    </source>
</evidence>
<keyword evidence="1 2" id="KW-0808">Transferase</keyword>
<dbReference type="AlphaFoldDB" id="A0A1J5S5P3"/>
<name>A0A1J5S5P3_9ZZZZ</name>
<organism evidence="2">
    <name type="scientific">mine drainage metagenome</name>
    <dbReference type="NCBI Taxonomy" id="410659"/>
    <lineage>
        <taxon>unclassified sequences</taxon>
        <taxon>metagenomes</taxon>
        <taxon>ecological metagenomes</taxon>
    </lineage>
</organism>
<gene>
    <name evidence="2" type="primary">ycgJ_5</name>
    <name evidence="2" type="ORF">GALL_223210</name>
</gene>
<evidence type="ECO:0000256" key="1">
    <source>
        <dbReference type="ARBA" id="ARBA00022679"/>
    </source>
</evidence>
<dbReference type="PANTHER" id="PTHR43861">
    <property type="entry name" value="TRANS-ACONITATE 2-METHYLTRANSFERASE-RELATED"/>
    <property type="match status" value="1"/>
</dbReference>
<dbReference type="EMBL" id="MLJW01000162">
    <property type="protein sequence ID" value="OIQ95645.1"/>
    <property type="molecule type" value="Genomic_DNA"/>
</dbReference>
<dbReference type="InterPro" id="IPR029063">
    <property type="entry name" value="SAM-dependent_MTases_sf"/>
</dbReference>
<dbReference type="SUPFAM" id="SSF53335">
    <property type="entry name" value="S-adenosyl-L-methionine-dependent methyltransferases"/>
    <property type="match status" value="1"/>
</dbReference>
<reference evidence="2" key="1">
    <citation type="submission" date="2016-10" db="EMBL/GenBank/DDBJ databases">
        <title>Sequence of Gallionella enrichment culture.</title>
        <authorList>
            <person name="Poehlein A."/>
            <person name="Muehling M."/>
            <person name="Daniel R."/>
        </authorList>
    </citation>
    <scope>NUCLEOTIDE SEQUENCE</scope>
</reference>
<dbReference type="Gene3D" id="3.40.50.150">
    <property type="entry name" value="Vaccinia Virus protein VP39"/>
    <property type="match status" value="1"/>
</dbReference>
<sequence length="209" mass="22413">MKRDFDREAAQWDSNPTRLAMTLALSEAMIERLKPTPQLTVLDYGAGTGVMALKFSPLVKRVFAADSSQGMLDVMRSKLAALGVTNVEPVLLDLAQDGAAADALRPDVIVSSMVFHHVRDTAALLHRFHSMLPAGGRIAIADLEPEPGDFHSDNAGVEHFGFAQSTIEGLCSAAGFTEIATATAYVMRKVNAAGAERDFPIFLLSARKG</sequence>
<dbReference type="GO" id="GO:0008168">
    <property type="term" value="F:methyltransferase activity"/>
    <property type="evidence" value="ECO:0007669"/>
    <property type="project" value="UniProtKB-KW"/>
</dbReference>
<dbReference type="PANTHER" id="PTHR43861:SF3">
    <property type="entry name" value="PUTATIVE (AFU_ORTHOLOGUE AFUA_2G14390)-RELATED"/>
    <property type="match status" value="1"/>
</dbReference>
<dbReference type="CDD" id="cd02440">
    <property type="entry name" value="AdoMet_MTases"/>
    <property type="match status" value="1"/>
</dbReference>
<comment type="caution">
    <text evidence="2">The sequence shown here is derived from an EMBL/GenBank/DDBJ whole genome shotgun (WGS) entry which is preliminary data.</text>
</comment>
<keyword evidence="2" id="KW-0489">Methyltransferase</keyword>
<proteinExistence type="predicted"/>
<dbReference type="Pfam" id="PF13489">
    <property type="entry name" value="Methyltransf_23"/>
    <property type="match status" value="1"/>
</dbReference>